<evidence type="ECO:0000313" key="6">
    <source>
        <dbReference type="Proteomes" id="UP000264820"/>
    </source>
</evidence>
<dbReference type="Gene3D" id="2.60.40.10">
    <property type="entry name" value="Immunoglobulins"/>
    <property type="match status" value="1"/>
</dbReference>
<evidence type="ECO:0000256" key="1">
    <source>
        <dbReference type="SAM" id="Phobius"/>
    </source>
</evidence>
<dbReference type="InterPro" id="IPR013783">
    <property type="entry name" value="Ig-like_fold"/>
</dbReference>
<name>A0A3Q2Y9X8_HIPCM</name>
<dbReference type="Pfam" id="PF09294">
    <property type="entry name" value="Interfer-bind"/>
    <property type="match status" value="1"/>
</dbReference>
<dbReference type="RefSeq" id="XP_019731220.1">
    <property type="nucleotide sequence ID" value="XM_019875661.1"/>
</dbReference>
<dbReference type="InterPro" id="IPR036116">
    <property type="entry name" value="FN3_sf"/>
</dbReference>
<evidence type="ECO:0000256" key="2">
    <source>
        <dbReference type="SAM" id="SignalP"/>
    </source>
</evidence>
<dbReference type="Pfam" id="PF01108">
    <property type="entry name" value="Tissue_fac"/>
    <property type="match status" value="1"/>
</dbReference>
<dbReference type="InterPro" id="IPR003961">
    <property type="entry name" value="FN3_dom"/>
</dbReference>
<reference evidence="5" key="2">
    <citation type="submission" date="2025-09" db="UniProtKB">
        <authorList>
            <consortium name="Ensembl"/>
        </authorList>
    </citation>
    <scope>IDENTIFICATION</scope>
</reference>
<keyword evidence="2" id="KW-0732">Signal</keyword>
<protein>
    <submittedName>
        <fullName evidence="5">Interferon alpha/beta receptor 2-like</fullName>
    </submittedName>
</protein>
<organism evidence="5 6">
    <name type="scientific">Hippocampus comes</name>
    <name type="common">Tiger tail seahorse</name>
    <dbReference type="NCBI Taxonomy" id="109280"/>
    <lineage>
        <taxon>Eukaryota</taxon>
        <taxon>Metazoa</taxon>
        <taxon>Chordata</taxon>
        <taxon>Craniata</taxon>
        <taxon>Vertebrata</taxon>
        <taxon>Euteleostomi</taxon>
        <taxon>Actinopterygii</taxon>
        <taxon>Neopterygii</taxon>
        <taxon>Teleostei</taxon>
        <taxon>Neoteleostei</taxon>
        <taxon>Acanthomorphata</taxon>
        <taxon>Syngnathiaria</taxon>
        <taxon>Syngnathiformes</taxon>
        <taxon>Syngnathoidei</taxon>
        <taxon>Syngnathidae</taxon>
        <taxon>Hippocampus</taxon>
    </lineage>
</organism>
<evidence type="ECO:0000313" key="5">
    <source>
        <dbReference type="Ensembl" id="ENSHCOP00000014654.1"/>
    </source>
</evidence>
<feature type="domain" description="Fibronectin type-III" evidence="3">
    <location>
        <begin position="6"/>
        <end position="105"/>
    </location>
</feature>
<reference evidence="5" key="1">
    <citation type="submission" date="2025-08" db="UniProtKB">
        <authorList>
            <consortium name="Ensembl"/>
        </authorList>
    </citation>
    <scope>IDENTIFICATION</scope>
</reference>
<feature type="domain" description="Interferon/interleukin receptor" evidence="4">
    <location>
        <begin position="119"/>
        <end position="216"/>
    </location>
</feature>
<dbReference type="InterPro" id="IPR050650">
    <property type="entry name" value="Type-II_Cytokine-TF_Rcpt"/>
</dbReference>
<evidence type="ECO:0000259" key="4">
    <source>
        <dbReference type="Pfam" id="PF09294"/>
    </source>
</evidence>
<dbReference type="PANTHER" id="PTHR20859:SF93">
    <property type="entry name" value="CYTOKINE RECEPTOR FAMILY MEMBER B12-RELATED"/>
    <property type="match status" value="1"/>
</dbReference>
<keyword evidence="6" id="KW-1185">Reference proteome</keyword>
<sequence length="498" mass="55363">MIIVIWTLTSLPRILSAFSELPQPVNVEIISINFIHMLTWAPGPGTPADIYYQIGINTDVGTAWVPVTGCQHVQYPLVCNMTGAFSDPRQVYITQVTAKWRAEVSRPATHPGFQPIKDTHLDLPVVAVTPCGKNLCVDLLPPMRHLWEFYNSLSYQFRIESSGPSRAPFFQKTKSLNGTVLKNLAPGRRYCISIRISDRLVPRESNYSQQHCAVTPGIYTSDSVTSAVLCVISIAAIVIVILLIYTGFLCLRNIRVPSVLTSIHHTKEVWVVVPRNASLSSLLIMPTLHSPWEEKDCQSSDLWNAESSSGNGSGYKMRLASDLLCSSSPSLPVTSQPASLPNNTPNPNSVFSSVDVFSPLPQAWIWDATSQHSSTNAASLSDDLSNSDCGPVSDQASFTAERLHSIEVENWEVEKRDDQDVNLHSLIWGRYVEEEQKNILDQRNVDTVDLQEHEGISVMPPETWDAEGAHIEGTSCSDDEEEQQDEQFLYMRRPVSIL</sequence>
<dbReference type="Proteomes" id="UP000264820">
    <property type="component" value="Unplaced"/>
</dbReference>
<dbReference type="SUPFAM" id="SSF49265">
    <property type="entry name" value="Fibronectin type III"/>
    <property type="match status" value="2"/>
</dbReference>
<dbReference type="OrthoDB" id="10031784at2759"/>
<keyword evidence="1" id="KW-0812">Transmembrane</keyword>
<dbReference type="GeneID" id="109519251"/>
<dbReference type="GO" id="GO:0004896">
    <property type="term" value="F:cytokine receptor activity"/>
    <property type="evidence" value="ECO:0007669"/>
    <property type="project" value="TreeGrafter"/>
</dbReference>
<evidence type="ECO:0000259" key="3">
    <source>
        <dbReference type="Pfam" id="PF01108"/>
    </source>
</evidence>
<dbReference type="InterPro" id="IPR015373">
    <property type="entry name" value="Interferon/interleukin_rcp_dom"/>
</dbReference>
<keyword evidence="1" id="KW-0472">Membrane</keyword>
<accession>A0A3Q2Y9X8</accession>
<dbReference type="GeneTree" id="ENSGT00510000048978"/>
<feature type="signal peptide" evidence="2">
    <location>
        <begin position="1"/>
        <end position="17"/>
    </location>
</feature>
<dbReference type="AlphaFoldDB" id="A0A3Q2Y9X8"/>
<dbReference type="Ensembl" id="ENSHCOT00000022346.1">
    <property type="protein sequence ID" value="ENSHCOP00000014654.1"/>
    <property type="gene ID" value="ENSHCOG00000018074.1"/>
</dbReference>
<dbReference type="PANTHER" id="PTHR20859">
    <property type="entry name" value="INTERFERON/INTERLEUKIN RECEPTOR"/>
    <property type="match status" value="1"/>
</dbReference>
<keyword evidence="1" id="KW-1133">Transmembrane helix</keyword>
<dbReference type="GO" id="GO:0005886">
    <property type="term" value="C:plasma membrane"/>
    <property type="evidence" value="ECO:0007669"/>
    <property type="project" value="TreeGrafter"/>
</dbReference>
<feature type="chain" id="PRO_5018539787" evidence="2">
    <location>
        <begin position="18"/>
        <end position="498"/>
    </location>
</feature>
<proteinExistence type="predicted"/>
<dbReference type="RefSeq" id="XP_019731221.1">
    <property type="nucleotide sequence ID" value="XM_019875662.1"/>
</dbReference>
<dbReference type="RefSeq" id="XP_019731219.1">
    <property type="nucleotide sequence ID" value="XM_019875660.1"/>
</dbReference>
<feature type="transmembrane region" description="Helical" evidence="1">
    <location>
        <begin position="226"/>
        <end position="251"/>
    </location>
</feature>
<dbReference type="STRING" id="109280.ENSHCOP00000014654"/>
<dbReference type="OMA" id="VMTSRVW"/>
<dbReference type="KEGG" id="hcq:109519251"/>